<comment type="caution">
    <text evidence="2">The sequence shown here is derived from an EMBL/GenBank/DDBJ whole genome shotgun (WGS) entry which is preliminary data.</text>
</comment>
<protein>
    <submittedName>
        <fullName evidence="2">Uncharacterized protein</fullName>
    </submittedName>
</protein>
<sequence length="105" mass="10840">MRFFRRLFGSLFLAFGTLLLAVGVVFAVGDIARSLAADALRLLPVGEALALLGIGVDPAATGSATVAVSYAAISGWSVAITAGALGVLFLLLGRGPRRVRRDALR</sequence>
<evidence type="ECO:0000313" key="3">
    <source>
        <dbReference type="Proteomes" id="UP000588647"/>
    </source>
</evidence>
<dbReference type="AlphaFoldDB" id="A0A7W6MPA2"/>
<evidence type="ECO:0000256" key="1">
    <source>
        <dbReference type="SAM" id="Phobius"/>
    </source>
</evidence>
<reference evidence="2 3" key="1">
    <citation type="submission" date="2020-08" db="EMBL/GenBank/DDBJ databases">
        <title>Genomic Encyclopedia of Type Strains, Phase IV (KMG-IV): sequencing the most valuable type-strain genomes for metagenomic binning, comparative biology and taxonomic classification.</title>
        <authorList>
            <person name="Goeker M."/>
        </authorList>
    </citation>
    <scope>NUCLEOTIDE SEQUENCE [LARGE SCALE GENOMIC DNA]</scope>
    <source>
        <strain evidence="2 3">DSM 103570</strain>
    </source>
</reference>
<accession>A0A7W6MPA2</accession>
<keyword evidence="1" id="KW-1133">Transmembrane helix</keyword>
<keyword evidence="1" id="KW-0472">Membrane</keyword>
<organism evidence="2 3">
    <name type="scientific">Aurantimonas endophytica</name>
    <dbReference type="NCBI Taxonomy" id="1522175"/>
    <lineage>
        <taxon>Bacteria</taxon>
        <taxon>Pseudomonadati</taxon>
        <taxon>Pseudomonadota</taxon>
        <taxon>Alphaproteobacteria</taxon>
        <taxon>Hyphomicrobiales</taxon>
        <taxon>Aurantimonadaceae</taxon>
        <taxon>Aurantimonas</taxon>
    </lineage>
</organism>
<evidence type="ECO:0000313" key="2">
    <source>
        <dbReference type="EMBL" id="MBB4002657.1"/>
    </source>
</evidence>
<feature type="transmembrane region" description="Helical" evidence="1">
    <location>
        <begin position="67"/>
        <end position="92"/>
    </location>
</feature>
<dbReference type="RefSeq" id="WP_183207219.1">
    <property type="nucleotide sequence ID" value="NZ_JAAAMM010000002.1"/>
</dbReference>
<name>A0A7W6MPA2_9HYPH</name>
<keyword evidence="3" id="KW-1185">Reference proteome</keyword>
<proteinExistence type="predicted"/>
<dbReference type="Proteomes" id="UP000588647">
    <property type="component" value="Unassembled WGS sequence"/>
</dbReference>
<dbReference type="EMBL" id="JACIEM010000002">
    <property type="protein sequence ID" value="MBB4002657.1"/>
    <property type="molecule type" value="Genomic_DNA"/>
</dbReference>
<gene>
    <name evidence="2" type="ORF">GGR03_001732</name>
</gene>
<keyword evidence="1" id="KW-0812">Transmembrane</keyword>